<dbReference type="EC" id="2.7.2.11" evidence="8"/>
<dbReference type="InterPro" id="IPR036974">
    <property type="entry name" value="PUA_sf"/>
</dbReference>
<dbReference type="PANTHER" id="PTHR43654">
    <property type="entry name" value="GLUTAMATE 5-KINASE"/>
    <property type="match status" value="1"/>
</dbReference>
<organism evidence="10 11">
    <name type="scientific">Halolactibacillus alkaliphilus</name>
    <dbReference type="NCBI Taxonomy" id="442899"/>
    <lineage>
        <taxon>Bacteria</taxon>
        <taxon>Bacillati</taxon>
        <taxon>Bacillota</taxon>
        <taxon>Bacilli</taxon>
        <taxon>Bacillales</taxon>
        <taxon>Bacillaceae</taxon>
        <taxon>Halolactibacillus</taxon>
    </lineage>
</organism>
<comment type="caution">
    <text evidence="10">The sequence shown here is derived from an EMBL/GenBank/DDBJ whole genome shotgun (WGS) entry which is preliminary data.</text>
</comment>
<keyword evidence="1 8" id="KW-0963">Cytoplasm</keyword>
<dbReference type="SUPFAM" id="SSF88697">
    <property type="entry name" value="PUA domain-like"/>
    <property type="match status" value="1"/>
</dbReference>
<sequence length="374" mass="40320">MIEKRVVVKIGSSSLTQKDGALSVKKLTEHAEAIVKLLDAGIEVVLISSGAISAGFRDLGYSSRPVTVQGKQAAAAVGQGLLIEAYNQAFKRHGYVSAQLLLTRDVFTNKEQFSNVYQTITECLKRRVVPIINENDSVAIDEMTFGDNDMLSAQVSGLVNADQLILLTDVNGIYDKNPGQFSDAKRYNHLSYISNELIAATSQDSSSKVGTGGMKSKLIAAQLATNVGVNCFVGTGTGVNKLTTILNGSGDGTYIGTRETVHVRKHKQWIAYHSEPSGRIIIDEGAKRALLSDGKSLLAAGIIGVEEDFPADAVVSIYFNQDQIAKGQVNYSAEQLKQVRGLSSREAMLLTGCTHPEVVHRNNLILTIQEGTYQ</sequence>
<keyword evidence="2 8" id="KW-0028">Amino-acid biosynthesis</keyword>
<comment type="pathway">
    <text evidence="8">Amino-acid biosynthesis; L-proline biosynthesis; L-glutamate 5-semialdehyde from L-glutamate: step 1/2.</text>
</comment>
<dbReference type="CDD" id="cd21157">
    <property type="entry name" value="PUA_G5K"/>
    <property type="match status" value="1"/>
</dbReference>
<gene>
    <name evidence="8 10" type="primary">proB</name>
    <name evidence="10" type="ORF">HAL01_07040</name>
</gene>
<dbReference type="Proteomes" id="UP000321400">
    <property type="component" value="Unassembled WGS sequence"/>
</dbReference>
<dbReference type="GO" id="GO:0003723">
    <property type="term" value="F:RNA binding"/>
    <property type="evidence" value="ECO:0007669"/>
    <property type="project" value="InterPro"/>
</dbReference>
<keyword evidence="11" id="KW-1185">Reference proteome</keyword>
<comment type="function">
    <text evidence="8">Catalyzes the transfer of a phosphate group to glutamate to form L-glutamate 5-phosphate.</text>
</comment>
<dbReference type="Gene3D" id="2.30.130.10">
    <property type="entry name" value="PUA domain"/>
    <property type="match status" value="1"/>
</dbReference>
<feature type="binding site" evidence="8">
    <location>
        <begin position="168"/>
        <end position="169"/>
    </location>
    <ligand>
        <name>ATP</name>
        <dbReference type="ChEBI" id="CHEBI:30616"/>
    </ligand>
</feature>
<dbReference type="Gene3D" id="3.40.1160.10">
    <property type="entry name" value="Acetylglutamate kinase-like"/>
    <property type="match status" value="1"/>
</dbReference>
<feature type="domain" description="PUA" evidence="9">
    <location>
        <begin position="278"/>
        <end position="358"/>
    </location>
</feature>
<protein>
    <recommendedName>
        <fullName evidence="8">Glutamate 5-kinase</fullName>
        <ecNumber evidence="8">2.7.2.11</ecNumber>
    </recommendedName>
    <alternativeName>
        <fullName evidence="8">Gamma-glutamyl kinase</fullName>
        <shortName evidence="8">GK</shortName>
    </alternativeName>
</protein>
<dbReference type="HAMAP" id="MF_00456">
    <property type="entry name" value="ProB"/>
    <property type="match status" value="1"/>
</dbReference>
<feature type="binding site" evidence="8">
    <location>
        <position position="136"/>
    </location>
    <ligand>
        <name>substrate</name>
    </ligand>
</feature>
<evidence type="ECO:0000313" key="11">
    <source>
        <dbReference type="Proteomes" id="UP000321400"/>
    </source>
</evidence>
<keyword evidence="5 8" id="KW-0547">Nucleotide-binding</keyword>
<evidence type="ECO:0000256" key="2">
    <source>
        <dbReference type="ARBA" id="ARBA00022605"/>
    </source>
</evidence>
<dbReference type="InterPro" id="IPR001057">
    <property type="entry name" value="Glu/AcGlu_kinase"/>
</dbReference>
<dbReference type="AlphaFoldDB" id="A0A511WZY8"/>
<dbReference type="GO" id="GO:0005829">
    <property type="term" value="C:cytosol"/>
    <property type="evidence" value="ECO:0007669"/>
    <property type="project" value="TreeGrafter"/>
</dbReference>
<comment type="similarity">
    <text evidence="8">Belongs to the glutamate 5-kinase family.</text>
</comment>
<dbReference type="UniPathway" id="UPA00098">
    <property type="reaction ID" value="UER00359"/>
</dbReference>
<reference evidence="10 11" key="1">
    <citation type="submission" date="2019-07" db="EMBL/GenBank/DDBJ databases">
        <title>Whole genome shotgun sequence of Halolactibacillus alkaliphilus NBRC 103919.</title>
        <authorList>
            <person name="Hosoyama A."/>
            <person name="Uohara A."/>
            <person name="Ohji S."/>
            <person name="Ichikawa N."/>
        </authorList>
    </citation>
    <scope>NUCLEOTIDE SEQUENCE [LARGE SCALE GENOMIC DNA]</scope>
    <source>
        <strain evidence="10 11">NBRC 103919</strain>
    </source>
</reference>
<dbReference type="InterPro" id="IPR001048">
    <property type="entry name" value="Asp/Glu/Uridylate_kinase"/>
</dbReference>
<name>A0A511WZY8_9BACI</name>
<dbReference type="SMART" id="SM00359">
    <property type="entry name" value="PUA"/>
    <property type="match status" value="1"/>
</dbReference>
<dbReference type="SUPFAM" id="SSF53633">
    <property type="entry name" value="Carbamate kinase-like"/>
    <property type="match status" value="1"/>
</dbReference>
<dbReference type="GO" id="GO:0005524">
    <property type="term" value="F:ATP binding"/>
    <property type="evidence" value="ECO:0007669"/>
    <property type="project" value="UniProtKB-KW"/>
</dbReference>
<dbReference type="InterPro" id="IPR005715">
    <property type="entry name" value="Glu_5kinase/COase_Synthase"/>
</dbReference>
<proteinExistence type="inferred from homology"/>
<dbReference type="NCBIfam" id="TIGR01027">
    <property type="entry name" value="proB"/>
    <property type="match status" value="1"/>
</dbReference>
<dbReference type="InterPro" id="IPR036393">
    <property type="entry name" value="AceGlu_kinase-like_sf"/>
</dbReference>
<evidence type="ECO:0000256" key="7">
    <source>
        <dbReference type="ARBA" id="ARBA00022840"/>
    </source>
</evidence>
<dbReference type="Pfam" id="PF01472">
    <property type="entry name" value="PUA"/>
    <property type="match status" value="1"/>
</dbReference>
<dbReference type="PROSITE" id="PS00902">
    <property type="entry name" value="GLUTAMATE_5_KINASE"/>
    <property type="match status" value="1"/>
</dbReference>
<feature type="binding site" evidence="8">
    <location>
        <begin position="211"/>
        <end position="217"/>
    </location>
    <ligand>
        <name>ATP</name>
        <dbReference type="ChEBI" id="CHEBI:30616"/>
    </ligand>
</feature>
<keyword evidence="6 8" id="KW-0418">Kinase</keyword>
<evidence type="ECO:0000256" key="1">
    <source>
        <dbReference type="ARBA" id="ARBA00022490"/>
    </source>
</evidence>
<comment type="catalytic activity">
    <reaction evidence="8">
        <text>L-glutamate + ATP = L-glutamyl 5-phosphate + ADP</text>
        <dbReference type="Rhea" id="RHEA:14877"/>
        <dbReference type="ChEBI" id="CHEBI:29985"/>
        <dbReference type="ChEBI" id="CHEBI:30616"/>
        <dbReference type="ChEBI" id="CHEBI:58274"/>
        <dbReference type="ChEBI" id="CHEBI:456216"/>
        <dbReference type="EC" id="2.7.2.11"/>
    </reaction>
</comment>
<dbReference type="InterPro" id="IPR015947">
    <property type="entry name" value="PUA-like_sf"/>
</dbReference>
<dbReference type="GO" id="GO:0055129">
    <property type="term" value="P:L-proline biosynthetic process"/>
    <property type="evidence" value="ECO:0007669"/>
    <property type="project" value="UniProtKB-UniRule"/>
</dbReference>
<comment type="subcellular location">
    <subcellularLocation>
        <location evidence="8">Cytoplasm</location>
    </subcellularLocation>
</comment>
<keyword evidence="7 8" id="KW-0067">ATP-binding</keyword>
<dbReference type="CDD" id="cd04242">
    <property type="entry name" value="AAK_G5K_ProB"/>
    <property type="match status" value="1"/>
</dbReference>
<evidence type="ECO:0000313" key="10">
    <source>
        <dbReference type="EMBL" id="GEN56240.1"/>
    </source>
</evidence>
<feature type="binding site" evidence="8">
    <location>
        <position position="9"/>
    </location>
    <ligand>
        <name>ATP</name>
        <dbReference type="ChEBI" id="CHEBI:30616"/>
    </ligand>
</feature>
<evidence type="ECO:0000256" key="8">
    <source>
        <dbReference type="HAMAP-Rule" id="MF_00456"/>
    </source>
</evidence>
<evidence type="ECO:0000256" key="5">
    <source>
        <dbReference type="ARBA" id="ARBA00022741"/>
    </source>
</evidence>
<dbReference type="EMBL" id="BJYE01000006">
    <property type="protein sequence ID" value="GEN56240.1"/>
    <property type="molecule type" value="Genomic_DNA"/>
</dbReference>
<dbReference type="Pfam" id="PF00696">
    <property type="entry name" value="AA_kinase"/>
    <property type="match status" value="1"/>
</dbReference>
<evidence type="ECO:0000256" key="3">
    <source>
        <dbReference type="ARBA" id="ARBA00022650"/>
    </source>
</evidence>
<dbReference type="PRINTS" id="PR00474">
    <property type="entry name" value="GLU5KINASE"/>
</dbReference>
<keyword evidence="4 8" id="KW-0808">Transferase</keyword>
<dbReference type="STRING" id="442899.SAMN05720591_10467"/>
<evidence type="ECO:0000256" key="6">
    <source>
        <dbReference type="ARBA" id="ARBA00022777"/>
    </source>
</evidence>
<dbReference type="PANTHER" id="PTHR43654:SF1">
    <property type="entry name" value="ISOPENTENYL PHOSPHATE KINASE"/>
    <property type="match status" value="1"/>
</dbReference>
<dbReference type="FunFam" id="3.40.1160.10:FF:000018">
    <property type="entry name" value="Glutamate 5-kinase"/>
    <property type="match status" value="1"/>
</dbReference>
<dbReference type="GO" id="GO:0004349">
    <property type="term" value="F:glutamate 5-kinase activity"/>
    <property type="evidence" value="ECO:0007669"/>
    <property type="project" value="UniProtKB-UniRule"/>
</dbReference>
<evidence type="ECO:0000256" key="4">
    <source>
        <dbReference type="ARBA" id="ARBA00022679"/>
    </source>
</evidence>
<dbReference type="PIRSF" id="PIRSF000729">
    <property type="entry name" value="GK"/>
    <property type="match status" value="1"/>
</dbReference>
<feature type="binding site" evidence="8">
    <location>
        <position position="49"/>
    </location>
    <ligand>
        <name>substrate</name>
    </ligand>
</feature>
<keyword evidence="3 8" id="KW-0641">Proline biosynthesis</keyword>
<accession>A0A511WZY8</accession>
<dbReference type="InterPro" id="IPR041739">
    <property type="entry name" value="G5K_ProB"/>
</dbReference>
<evidence type="ECO:0000259" key="9">
    <source>
        <dbReference type="SMART" id="SM00359"/>
    </source>
</evidence>
<dbReference type="InterPro" id="IPR011529">
    <property type="entry name" value="Glu_5kinase"/>
</dbReference>
<feature type="binding site" evidence="8">
    <location>
        <position position="148"/>
    </location>
    <ligand>
        <name>substrate</name>
    </ligand>
</feature>
<dbReference type="InterPro" id="IPR019797">
    <property type="entry name" value="Glutamate_5-kinase_CS"/>
</dbReference>
<dbReference type="OrthoDB" id="9804434at2"/>
<dbReference type="InterPro" id="IPR002478">
    <property type="entry name" value="PUA"/>
</dbReference>
<dbReference type="PROSITE" id="PS50890">
    <property type="entry name" value="PUA"/>
    <property type="match status" value="1"/>
</dbReference>